<dbReference type="EMBL" id="CAJOBE010000641">
    <property type="protein sequence ID" value="CAF3669307.1"/>
    <property type="molecule type" value="Genomic_DNA"/>
</dbReference>
<evidence type="ECO:0000256" key="7">
    <source>
        <dbReference type="ARBA" id="ARBA00022729"/>
    </source>
</evidence>
<evidence type="ECO:0000256" key="6">
    <source>
        <dbReference type="ARBA" id="ARBA00022723"/>
    </source>
</evidence>
<keyword evidence="13" id="KW-1015">Disulfide bond</keyword>
<feature type="active site" description="Proton donor/acceptor" evidence="14">
    <location>
        <position position="410"/>
    </location>
</feature>
<dbReference type="InterPro" id="IPR036990">
    <property type="entry name" value="M14A-like_propep"/>
</dbReference>
<dbReference type="SUPFAM" id="SSF53187">
    <property type="entry name" value="Zn-dependent exopeptidases"/>
    <property type="match status" value="1"/>
</dbReference>
<dbReference type="PROSITE" id="PS52035">
    <property type="entry name" value="PEPTIDASE_M14"/>
    <property type="match status" value="1"/>
</dbReference>
<comment type="caution">
    <text evidence="17">The sequence shown here is derived from an EMBL/GenBank/DDBJ whole genome shotgun (WGS) entry which is preliminary data.</text>
</comment>
<feature type="domain" description="Peptidase M14" evidence="16">
    <location>
        <begin position="151"/>
        <end position="444"/>
    </location>
</feature>
<keyword evidence="4" id="KW-0121">Carboxypeptidase</keyword>
<keyword evidence="15" id="KW-1133">Transmembrane helix</keyword>
<evidence type="ECO:0000256" key="5">
    <source>
        <dbReference type="ARBA" id="ARBA00022670"/>
    </source>
</evidence>
<dbReference type="AlphaFoldDB" id="A0A818SR17"/>
<dbReference type="GO" id="GO:0004181">
    <property type="term" value="F:metallocarboxypeptidase activity"/>
    <property type="evidence" value="ECO:0007669"/>
    <property type="project" value="InterPro"/>
</dbReference>
<evidence type="ECO:0000256" key="8">
    <source>
        <dbReference type="ARBA" id="ARBA00022801"/>
    </source>
</evidence>
<evidence type="ECO:0000256" key="15">
    <source>
        <dbReference type="SAM" id="Phobius"/>
    </source>
</evidence>
<evidence type="ECO:0000256" key="11">
    <source>
        <dbReference type="ARBA" id="ARBA00023049"/>
    </source>
</evidence>
<evidence type="ECO:0000256" key="14">
    <source>
        <dbReference type="PROSITE-ProRule" id="PRU01379"/>
    </source>
</evidence>
<dbReference type="GO" id="GO:0008270">
    <property type="term" value="F:zinc ion binding"/>
    <property type="evidence" value="ECO:0007669"/>
    <property type="project" value="InterPro"/>
</dbReference>
<accession>A0A818SR17</accession>
<dbReference type="Pfam" id="PF00246">
    <property type="entry name" value="Peptidase_M14"/>
    <property type="match status" value="1"/>
</dbReference>
<dbReference type="Gene3D" id="3.40.630.10">
    <property type="entry name" value="Zn peptidases"/>
    <property type="match status" value="1"/>
</dbReference>
<evidence type="ECO:0000256" key="1">
    <source>
        <dbReference type="ARBA" id="ARBA00001947"/>
    </source>
</evidence>
<evidence type="ECO:0000256" key="4">
    <source>
        <dbReference type="ARBA" id="ARBA00022645"/>
    </source>
</evidence>
<protein>
    <recommendedName>
        <fullName evidence="16">Peptidase M14 domain-containing protein</fullName>
    </recommendedName>
</protein>
<evidence type="ECO:0000256" key="9">
    <source>
        <dbReference type="ARBA" id="ARBA00022833"/>
    </source>
</evidence>
<dbReference type="Pfam" id="PF02244">
    <property type="entry name" value="Propep_M14"/>
    <property type="match status" value="1"/>
</dbReference>
<dbReference type="PRINTS" id="PR00765">
    <property type="entry name" value="CRBOXYPTASEA"/>
</dbReference>
<dbReference type="Proteomes" id="UP000663874">
    <property type="component" value="Unassembled WGS sequence"/>
</dbReference>
<keyword evidence="5" id="KW-0645">Protease</keyword>
<dbReference type="InterPro" id="IPR003146">
    <property type="entry name" value="M14A_act_pep"/>
</dbReference>
<dbReference type="SMART" id="SM00631">
    <property type="entry name" value="Zn_pept"/>
    <property type="match status" value="1"/>
</dbReference>
<evidence type="ECO:0000256" key="12">
    <source>
        <dbReference type="ARBA" id="ARBA00023145"/>
    </source>
</evidence>
<evidence type="ECO:0000256" key="13">
    <source>
        <dbReference type="ARBA" id="ARBA00023157"/>
    </source>
</evidence>
<keyword evidence="15" id="KW-0472">Membrane</keyword>
<reference evidence="17" key="1">
    <citation type="submission" date="2021-02" db="EMBL/GenBank/DDBJ databases">
        <authorList>
            <person name="Nowell W R."/>
        </authorList>
    </citation>
    <scope>NUCLEOTIDE SEQUENCE</scope>
</reference>
<dbReference type="GO" id="GO:0006508">
    <property type="term" value="P:proteolysis"/>
    <property type="evidence" value="ECO:0007669"/>
    <property type="project" value="UniProtKB-KW"/>
</dbReference>
<dbReference type="SUPFAM" id="SSF54897">
    <property type="entry name" value="Protease propeptides/inhibitors"/>
    <property type="match status" value="1"/>
</dbReference>
<dbReference type="Gene3D" id="3.30.70.340">
    <property type="entry name" value="Metallocarboxypeptidase-like"/>
    <property type="match status" value="1"/>
</dbReference>
<feature type="transmembrane region" description="Helical" evidence="15">
    <location>
        <begin position="14"/>
        <end position="31"/>
    </location>
</feature>
<evidence type="ECO:0000313" key="17">
    <source>
        <dbReference type="EMBL" id="CAF3669307.1"/>
    </source>
</evidence>
<comment type="function">
    <text evidence="2">Extracellular metalloprotease that contributes to pathogenicity.</text>
</comment>
<proteinExistence type="inferred from homology"/>
<keyword evidence="9" id="KW-0862">Zinc</keyword>
<keyword evidence="7" id="KW-0732">Signal</keyword>
<evidence type="ECO:0000259" key="16">
    <source>
        <dbReference type="PROSITE" id="PS52035"/>
    </source>
</evidence>
<keyword evidence="15" id="KW-0812">Transmembrane</keyword>
<evidence type="ECO:0000256" key="3">
    <source>
        <dbReference type="ARBA" id="ARBA00005988"/>
    </source>
</evidence>
<dbReference type="FunFam" id="3.40.630.10:FF:000084">
    <property type="entry name" value="Carboxypeptidase B2"/>
    <property type="match status" value="1"/>
</dbReference>
<evidence type="ECO:0000256" key="2">
    <source>
        <dbReference type="ARBA" id="ARBA00003091"/>
    </source>
</evidence>
<evidence type="ECO:0000313" key="18">
    <source>
        <dbReference type="Proteomes" id="UP000663874"/>
    </source>
</evidence>
<organism evidence="17 18">
    <name type="scientific">Rotaria sordida</name>
    <dbReference type="NCBI Taxonomy" id="392033"/>
    <lineage>
        <taxon>Eukaryota</taxon>
        <taxon>Metazoa</taxon>
        <taxon>Spiralia</taxon>
        <taxon>Gnathifera</taxon>
        <taxon>Rotifera</taxon>
        <taxon>Eurotatoria</taxon>
        <taxon>Bdelloidea</taxon>
        <taxon>Philodinida</taxon>
        <taxon>Philodinidae</taxon>
        <taxon>Rotaria</taxon>
    </lineage>
</organism>
<name>A0A818SR17_9BILA</name>
<evidence type="ECO:0000256" key="10">
    <source>
        <dbReference type="ARBA" id="ARBA00023026"/>
    </source>
</evidence>
<dbReference type="InterPro" id="IPR000834">
    <property type="entry name" value="Peptidase_M14"/>
</dbReference>
<keyword evidence="12" id="KW-0865">Zymogen</keyword>
<comment type="cofactor">
    <cofactor evidence="1">
        <name>Zn(2+)</name>
        <dbReference type="ChEBI" id="CHEBI:29105"/>
    </cofactor>
</comment>
<keyword evidence="8" id="KW-0378">Hydrolase</keyword>
<gene>
    <name evidence="17" type="ORF">FNK824_LOCUS7084</name>
</gene>
<keyword evidence="11" id="KW-0482">Metalloprotease</keyword>
<keyword evidence="10" id="KW-0843">Virulence</keyword>
<dbReference type="GO" id="GO:0005615">
    <property type="term" value="C:extracellular space"/>
    <property type="evidence" value="ECO:0007669"/>
    <property type="project" value="TreeGrafter"/>
</dbReference>
<dbReference type="PANTHER" id="PTHR11705">
    <property type="entry name" value="PROTEASE FAMILY M14 CARBOXYPEPTIDASE A,B"/>
    <property type="match status" value="1"/>
</dbReference>
<keyword evidence="6" id="KW-0479">Metal-binding</keyword>
<dbReference type="CDD" id="cd03860">
    <property type="entry name" value="M14_CP_A-B_like"/>
    <property type="match status" value="1"/>
</dbReference>
<dbReference type="PANTHER" id="PTHR11705:SF143">
    <property type="entry name" value="SLL0236 PROTEIN"/>
    <property type="match status" value="1"/>
</dbReference>
<comment type="similarity">
    <text evidence="3 14">Belongs to the peptidase M14 family.</text>
</comment>
<sequence length="444" mass="49921">MIEKTTITMNCSKVIFYIVLVICIIQVELSFQSRDINSDMLKKLVLAASKSDDCSRRVAVQEPIPLRFRRAPIRDKFPCVIKIDIWNELRRNGSVHVMFHKQKQSQLWPLFESFNMKPSILINDVQKLVDAEERTLQVHARSGQPRNILTTFLNYDEYTAWLKSIVATYPNLATLQSIGKTYGNRDIWLVKLTANSGAVKKTAFMDFGIHAREWISPATGGYMINEYLTQYAAGGSAKDILDKWELHIVPILNPDGYAYSHSTSRMWRKNRKPTSTSCIGVDLNRNFGYKWNTGGSSSDPCSETFHGGAPMTENEAKAVQGYMTPRNWDTYLTFHSYGQWWFTNWGYTTSDPPQYKLLKDKATIGMNALQSVNGRKYTLGSSAQLLYVASGGSEDWTAGILGILYSYCLELPPTGGTGFLAPVSEIKKTGAETHAGIVALLKVL</sequence>